<dbReference type="InterPro" id="IPR015422">
    <property type="entry name" value="PyrdxlP-dep_Trfase_small"/>
</dbReference>
<keyword evidence="7 11" id="KW-0456">Lyase</keyword>
<evidence type="ECO:0000313" key="11">
    <source>
        <dbReference type="EMBL" id="MBE9638650.1"/>
    </source>
</evidence>
<dbReference type="PANTHER" id="PTHR42885:SF1">
    <property type="entry name" value="THREONINE-PHOSPHATE DECARBOXYLASE"/>
    <property type="match status" value="1"/>
</dbReference>
<dbReference type="PROSITE" id="PS00105">
    <property type="entry name" value="AA_TRANSFER_CLASS_1"/>
    <property type="match status" value="1"/>
</dbReference>
<dbReference type="Proteomes" id="UP000607796">
    <property type="component" value="Unassembled WGS sequence"/>
</dbReference>
<keyword evidence="5" id="KW-0169">Cobalamin biosynthesis</keyword>
<reference evidence="11 12" key="1">
    <citation type="journal article" date="2021" name="Int. J. Syst. Evol. Microbiol.">
        <title>Salipiger mangrovisoli sp. nov., isolated from mangrove soil and the proposal for the reclassification of Paraphaeobacter pallidus as Salipiger pallidus comb. nov.</title>
        <authorList>
            <person name="Du J."/>
            <person name="Liu Y."/>
            <person name="Pei T."/>
            <person name="Deng M.R."/>
            <person name="Zhu H."/>
        </authorList>
    </citation>
    <scope>NUCLEOTIDE SEQUENCE [LARGE SCALE GENOMIC DNA]</scope>
    <source>
        <strain evidence="11 12">6D45A</strain>
    </source>
</reference>
<dbReference type="InterPro" id="IPR015424">
    <property type="entry name" value="PyrdxlP-dep_Trfase"/>
</dbReference>
<evidence type="ECO:0000256" key="2">
    <source>
        <dbReference type="ARBA" id="ARBA00003444"/>
    </source>
</evidence>
<accession>A0ABR9X4X6</accession>
<dbReference type="Pfam" id="PF00155">
    <property type="entry name" value="Aminotran_1_2"/>
    <property type="match status" value="1"/>
</dbReference>
<evidence type="ECO:0000256" key="3">
    <source>
        <dbReference type="ARBA" id="ARBA00004953"/>
    </source>
</evidence>
<evidence type="ECO:0000256" key="9">
    <source>
        <dbReference type="ARBA" id="ARBA00048531"/>
    </source>
</evidence>
<evidence type="ECO:0000256" key="4">
    <source>
        <dbReference type="ARBA" id="ARBA00012285"/>
    </source>
</evidence>
<comment type="caution">
    <text evidence="11">The sequence shown here is derived from an EMBL/GenBank/DDBJ whole genome shotgun (WGS) entry which is preliminary data.</text>
</comment>
<sequence>MDSLTQTPLPRDHGGNLDAAMTVFGGTRADWLDLSTGINPEPYPVLPVPAEAWTALPKRSDMERLIAAARSAYDTPARIVPMNGAQGAIQSVPALRSPGRAVVLAPTYNEHAAALRHFGWDVAEAATLSALEGADLAVVVNPNNPDGRRSPPEALGALALRVGHLVVDESFADPEPELSIAARLGTALPNVVVLRSFGKFYGLAGLRLGFALAHGPLAERLAELAGPWPVSGPAIEIASAALADDAWRAETMQRLTGDAARLDALARGAGWQVVGGSPLFRTYACDHARAAQEGLATRRIWSRIFPYSDSWIRLGLPPSDRWAQLETAFAAL</sequence>
<evidence type="ECO:0000256" key="7">
    <source>
        <dbReference type="ARBA" id="ARBA00023239"/>
    </source>
</evidence>
<name>A0ABR9X4X6_9RHOB</name>
<dbReference type="PANTHER" id="PTHR42885">
    <property type="entry name" value="HISTIDINOL-PHOSPHATE AMINOTRANSFERASE-RELATED"/>
    <property type="match status" value="1"/>
</dbReference>
<comment type="pathway">
    <text evidence="3">Cofactor biosynthesis; adenosylcobalamin biosynthesis.</text>
</comment>
<evidence type="ECO:0000256" key="6">
    <source>
        <dbReference type="ARBA" id="ARBA00022898"/>
    </source>
</evidence>
<comment type="catalytic activity">
    <reaction evidence="9">
        <text>O-phospho-L-threonine + H(+) = (R)-1-aminopropan-2-yl phosphate + CO2</text>
        <dbReference type="Rhea" id="RHEA:11492"/>
        <dbReference type="ChEBI" id="CHEBI:15378"/>
        <dbReference type="ChEBI" id="CHEBI:16526"/>
        <dbReference type="ChEBI" id="CHEBI:58563"/>
        <dbReference type="ChEBI" id="CHEBI:58675"/>
        <dbReference type="EC" id="4.1.1.81"/>
    </reaction>
</comment>
<dbReference type="SUPFAM" id="SSF53383">
    <property type="entry name" value="PLP-dependent transferases"/>
    <property type="match status" value="1"/>
</dbReference>
<dbReference type="NCBIfam" id="TIGR01140">
    <property type="entry name" value="L_thr_O3P_dcar"/>
    <property type="match status" value="1"/>
</dbReference>
<dbReference type="Gene3D" id="3.40.640.10">
    <property type="entry name" value="Type I PLP-dependent aspartate aminotransferase-like (Major domain)"/>
    <property type="match status" value="1"/>
</dbReference>
<evidence type="ECO:0000256" key="8">
    <source>
        <dbReference type="ARBA" id="ARBA00029996"/>
    </source>
</evidence>
<dbReference type="CDD" id="cd00609">
    <property type="entry name" value="AAT_like"/>
    <property type="match status" value="1"/>
</dbReference>
<gene>
    <name evidence="11" type="ORF">IQ782_17475</name>
</gene>
<evidence type="ECO:0000256" key="1">
    <source>
        <dbReference type="ARBA" id="ARBA00001933"/>
    </source>
</evidence>
<evidence type="ECO:0000259" key="10">
    <source>
        <dbReference type="Pfam" id="PF00155"/>
    </source>
</evidence>
<proteinExistence type="predicted"/>
<dbReference type="InterPro" id="IPR004839">
    <property type="entry name" value="Aminotransferase_I/II_large"/>
</dbReference>
<feature type="domain" description="Aminotransferase class I/classII large" evidence="10">
    <location>
        <begin position="72"/>
        <end position="316"/>
    </location>
</feature>
<keyword evidence="12" id="KW-1185">Reference proteome</keyword>
<dbReference type="InterPro" id="IPR004838">
    <property type="entry name" value="NHTrfase_class1_PyrdxlP-BS"/>
</dbReference>
<dbReference type="EMBL" id="JADFFK010000013">
    <property type="protein sequence ID" value="MBE9638650.1"/>
    <property type="molecule type" value="Genomic_DNA"/>
</dbReference>
<dbReference type="InterPro" id="IPR005860">
    <property type="entry name" value="CobD"/>
</dbReference>
<dbReference type="Gene3D" id="3.90.1150.10">
    <property type="entry name" value="Aspartate Aminotransferase, domain 1"/>
    <property type="match status" value="1"/>
</dbReference>
<keyword evidence="6" id="KW-0663">Pyridoxal phosphate</keyword>
<dbReference type="InterPro" id="IPR015421">
    <property type="entry name" value="PyrdxlP-dep_Trfase_major"/>
</dbReference>
<comment type="function">
    <text evidence="2">Decarboxylates L-threonine-O-3-phosphate to yield (R)-1-amino-2-propanol O-2-phosphate, the precursor for the linkage between the nucleotide loop and the corrin ring in cobalamin.</text>
</comment>
<comment type="cofactor">
    <cofactor evidence="1">
        <name>pyridoxal 5'-phosphate</name>
        <dbReference type="ChEBI" id="CHEBI:597326"/>
    </cofactor>
</comment>
<dbReference type="GO" id="GO:0048472">
    <property type="term" value="F:threonine-phosphate decarboxylase activity"/>
    <property type="evidence" value="ECO:0007669"/>
    <property type="project" value="UniProtKB-EC"/>
</dbReference>
<protein>
    <recommendedName>
        <fullName evidence="4">threonine-phosphate decarboxylase</fullName>
        <ecNumber evidence="4">4.1.1.81</ecNumber>
    </recommendedName>
    <alternativeName>
        <fullName evidence="8">L-threonine-O-3-phosphate decarboxylase</fullName>
    </alternativeName>
</protein>
<evidence type="ECO:0000256" key="5">
    <source>
        <dbReference type="ARBA" id="ARBA00022573"/>
    </source>
</evidence>
<dbReference type="RefSeq" id="WP_194135947.1">
    <property type="nucleotide sequence ID" value="NZ_JADFFK010000013.1"/>
</dbReference>
<evidence type="ECO:0000313" key="12">
    <source>
        <dbReference type="Proteomes" id="UP000607796"/>
    </source>
</evidence>
<organism evidence="11 12">
    <name type="scientific">Salipiger mangrovisoli</name>
    <dbReference type="NCBI Taxonomy" id="2865933"/>
    <lineage>
        <taxon>Bacteria</taxon>
        <taxon>Pseudomonadati</taxon>
        <taxon>Pseudomonadota</taxon>
        <taxon>Alphaproteobacteria</taxon>
        <taxon>Rhodobacterales</taxon>
        <taxon>Roseobacteraceae</taxon>
        <taxon>Salipiger</taxon>
    </lineage>
</organism>
<dbReference type="EC" id="4.1.1.81" evidence="4"/>